<evidence type="ECO:0000256" key="9">
    <source>
        <dbReference type="RuleBase" id="RU365051"/>
    </source>
</evidence>
<evidence type="ECO:0000313" key="14">
    <source>
        <dbReference type="Proteomes" id="UP001146793"/>
    </source>
</evidence>
<evidence type="ECO:0000313" key="12">
    <source>
        <dbReference type="EMBL" id="KAJ3449897.1"/>
    </source>
</evidence>
<dbReference type="GO" id="GO:0006397">
    <property type="term" value="P:mRNA processing"/>
    <property type="evidence" value="ECO:0007669"/>
    <property type="project" value="UniProtKB-KW"/>
</dbReference>
<dbReference type="GO" id="GO:0003723">
    <property type="term" value="F:RNA binding"/>
    <property type="evidence" value="ECO:0007669"/>
    <property type="project" value="InterPro"/>
</dbReference>
<reference evidence="13" key="1">
    <citation type="submission" date="2022-08" db="EMBL/GenBank/DDBJ databases">
        <title>Novel sulfate-reducing endosymbionts in the free-living metamonad Anaeramoeba.</title>
        <authorList>
            <person name="Jerlstrom-Hultqvist J."/>
            <person name="Cepicka I."/>
            <person name="Gallot-Lavallee L."/>
            <person name="Salas-Leiva D."/>
            <person name="Curtis B.A."/>
            <person name="Zahonova K."/>
            <person name="Pipaliya S."/>
            <person name="Dacks J."/>
            <person name="Roger A.J."/>
        </authorList>
    </citation>
    <scope>NUCLEOTIDE SEQUENCE</scope>
    <source>
        <strain evidence="13">Schooner1</strain>
    </source>
</reference>
<dbReference type="SMART" id="SM00651">
    <property type="entry name" value="Sm"/>
    <property type="match status" value="1"/>
</dbReference>
<dbReference type="PANTHER" id="PTHR12777">
    <property type="entry name" value="SMALL NUCLEAR RIBONUCLEOPROTEIN SM D2"/>
    <property type="match status" value="1"/>
</dbReference>
<dbReference type="InterPro" id="IPR001163">
    <property type="entry name" value="Sm_dom_euk/arc"/>
</dbReference>
<evidence type="ECO:0000256" key="1">
    <source>
        <dbReference type="ARBA" id="ARBA00004123"/>
    </source>
</evidence>
<evidence type="ECO:0000313" key="15">
    <source>
        <dbReference type="Proteomes" id="UP001150062"/>
    </source>
</evidence>
<dbReference type="GO" id="GO:0005829">
    <property type="term" value="C:cytosol"/>
    <property type="evidence" value="ECO:0007669"/>
    <property type="project" value="UniProtKB-SubCell"/>
</dbReference>
<dbReference type="CDD" id="cd01720">
    <property type="entry name" value="Sm_D2"/>
    <property type="match status" value="1"/>
</dbReference>
<feature type="domain" description="Sm" evidence="11">
    <location>
        <begin position="26"/>
        <end position="117"/>
    </location>
</feature>
<name>A0AAV8AB01_9EUKA</name>
<dbReference type="SUPFAM" id="SSF50182">
    <property type="entry name" value="Sm-like ribonucleoproteins"/>
    <property type="match status" value="1"/>
</dbReference>
<evidence type="ECO:0000256" key="7">
    <source>
        <dbReference type="ARBA" id="ARBA00023242"/>
    </source>
</evidence>
<dbReference type="EMBL" id="JANTQA010000012">
    <property type="protein sequence ID" value="KAJ3449897.1"/>
    <property type="molecule type" value="Genomic_DNA"/>
</dbReference>
<sequence>MSMTETYALDRVGETNEDESFDSGPLSMLTECVRNRIQVLVSCRNNRKLLGYLKAFDRHFNLLMEEVTELWTERPKKKKKKKKNNKTKQQQPQNKDRFLKKLFIRGDSVIIILKNPK</sequence>
<dbReference type="InterPro" id="IPR047575">
    <property type="entry name" value="Sm"/>
</dbReference>
<evidence type="ECO:0000256" key="3">
    <source>
        <dbReference type="ARBA" id="ARBA00008146"/>
    </source>
</evidence>
<evidence type="ECO:0000256" key="4">
    <source>
        <dbReference type="ARBA" id="ARBA00022490"/>
    </source>
</evidence>
<accession>A0AAV8AB01</accession>
<dbReference type="PROSITE" id="PS52002">
    <property type="entry name" value="SM"/>
    <property type="match status" value="1"/>
</dbReference>
<evidence type="ECO:0000256" key="5">
    <source>
        <dbReference type="ARBA" id="ARBA00022664"/>
    </source>
</evidence>
<dbReference type="EMBL" id="JAOAOG010000073">
    <property type="protein sequence ID" value="KAJ6251087.1"/>
    <property type="molecule type" value="Genomic_DNA"/>
</dbReference>
<keyword evidence="7 9" id="KW-0539">Nucleus</keyword>
<dbReference type="GO" id="GO:0008380">
    <property type="term" value="P:RNA splicing"/>
    <property type="evidence" value="ECO:0007669"/>
    <property type="project" value="UniProtKB-KW"/>
</dbReference>
<dbReference type="Gene3D" id="2.30.30.100">
    <property type="match status" value="1"/>
</dbReference>
<keyword evidence="8 9" id="KW-0687">Ribonucleoprotein</keyword>
<evidence type="ECO:0000259" key="11">
    <source>
        <dbReference type="PROSITE" id="PS52002"/>
    </source>
</evidence>
<reference evidence="12" key="2">
    <citation type="submission" date="2022-08" db="EMBL/GenBank/DDBJ databases">
        <title>Novel sulphate-reducing endosymbionts in the free-living metamonad Anaeramoeba.</title>
        <authorList>
            <person name="Jerlstrom-Hultqvist J."/>
            <person name="Cepicka I."/>
            <person name="Gallot-Lavallee L."/>
            <person name="Salas-Leiva D."/>
            <person name="Curtis B.A."/>
            <person name="Zahonova K."/>
            <person name="Pipaliya S."/>
            <person name="Dacks J."/>
            <person name="Roger A.J."/>
        </authorList>
    </citation>
    <scope>NUCLEOTIDE SEQUENCE</scope>
    <source>
        <strain evidence="12">Busselton2</strain>
    </source>
</reference>
<comment type="similarity">
    <text evidence="3 9">Belongs to the snRNP core protein family.</text>
</comment>
<dbReference type="Pfam" id="PF01423">
    <property type="entry name" value="LSM"/>
    <property type="match status" value="1"/>
</dbReference>
<evidence type="ECO:0000256" key="2">
    <source>
        <dbReference type="ARBA" id="ARBA00004514"/>
    </source>
</evidence>
<dbReference type="Proteomes" id="UP001146793">
    <property type="component" value="Unassembled WGS sequence"/>
</dbReference>
<protein>
    <recommendedName>
        <fullName evidence="9">Small nuclear ribonucleoprotein Sm D2</fullName>
        <shortName evidence="9">Sm-D2</shortName>
    </recommendedName>
    <alternativeName>
        <fullName evidence="9">snRNP core protein D2</fullName>
    </alternativeName>
</protein>
<organism evidence="12 14">
    <name type="scientific">Anaeramoeba flamelloides</name>
    <dbReference type="NCBI Taxonomy" id="1746091"/>
    <lineage>
        <taxon>Eukaryota</taxon>
        <taxon>Metamonada</taxon>
        <taxon>Anaeramoebidae</taxon>
        <taxon>Anaeramoeba</taxon>
    </lineage>
</organism>
<comment type="subcellular location">
    <subcellularLocation>
        <location evidence="2">Cytoplasm</location>
        <location evidence="2">Cytosol</location>
    </subcellularLocation>
    <subcellularLocation>
        <location evidence="1 9">Nucleus</location>
    </subcellularLocation>
</comment>
<evidence type="ECO:0000256" key="8">
    <source>
        <dbReference type="ARBA" id="ARBA00023274"/>
    </source>
</evidence>
<keyword evidence="15" id="KW-1185">Reference proteome</keyword>
<dbReference type="InterPro" id="IPR010920">
    <property type="entry name" value="LSM_dom_sf"/>
</dbReference>
<feature type="compositionally biased region" description="Basic residues" evidence="10">
    <location>
        <begin position="75"/>
        <end position="86"/>
    </location>
</feature>
<dbReference type="InterPro" id="IPR027248">
    <property type="entry name" value="Sm_D2"/>
</dbReference>
<comment type="caution">
    <text evidence="12">The sequence shown here is derived from an EMBL/GenBank/DDBJ whole genome shotgun (WGS) entry which is preliminary data.</text>
</comment>
<keyword evidence="5 9" id="KW-0507">mRNA processing</keyword>
<dbReference type="Proteomes" id="UP001150062">
    <property type="component" value="Unassembled WGS sequence"/>
</dbReference>
<dbReference type="GO" id="GO:0030532">
    <property type="term" value="C:small nuclear ribonucleoprotein complex"/>
    <property type="evidence" value="ECO:0007669"/>
    <property type="project" value="InterPro"/>
</dbReference>
<proteinExistence type="inferred from homology"/>
<gene>
    <name evidence="12" type="ORF">M0812_06057</name>
    <name evidence="13" type="ORF">M0813_15909</name>
</gene>
<evidence type="ECO:0000256" key="10">
    <source>
        <dbReference type="SAM" id="MobiDB-lite"/>
    </source>
</evidence>
<feature type="region of interest" description="Disordered" evidence="10">
    <location>
        <begin position="73"/>
        <end position="97"/>
    </location>
</feature>
<feature type="region of interest" description="Disordered" evidence="10">
    <location>
        <begin position="1"/>
        <end position="23"/>
    </location>
</feature>
<dbReference type="AlphaFoldDB" id="A0AAV8AB01"/>
<evidence type="ECO:0000256" key="6">
    <source>
        <dbReference type="ARBA" id="ARBA00023187"/>
    </source>
</evidence>
<evidence type="ECO:0000313" key="13">
    <source>
        <dbReference type="EMBL" id="KAJ6251087.1"/>
    </source>
</evidence>
<keyword evidence="4" id="KW-0963">Cytoplasm</keyword>
<keyword evidence="6 9" id="KW-0508">mRNA splicing</keyword>